<dbReference type="InterPro" id="IPR003593">
    <property type="entry name" value="AAA+_ATPase"/>
</dbReference>
<dbReference type="AlphaFoldDB" id="A0A6M0Q6C0"/>
<keyword evidence="1" id="KW-0813">Transport</keyword>
<dbReference type="RefSeq" id="WP_163178752.1">
    <property type="nucleotide sequence ID" value="NZ_JAAIWM010000002.1"/>
</dbReference>
<protein>
    <submittedName>
        <fullName evidence="6">ATP-binding cassette domain-containing protein</fullName>
    </submittedName>
</protein>
<dbReference type="SUPFAM" id="SSF52540">
    <property type="entry name" value="P-loop containing nucleoside triphosphate hydrolases"/>
    <property type="match status" value="1"/>
</dbReference>
<comment type="caution">
    <text evidence="6">The sequence shown here is derived from an EMBL/GenBank/DDBJ whole genome shotgun (WGS) entry which is preliminary data.</text>
</comment>
<dbReference type="PROSITE" id="PS00211">
    <property type="entry name" value="ABC_TRANSPORTER_1"/>
    <property type="match status" value="1"/>
</dbReference>
<dbReference type="Pfam" id="PF00005">
    <property type="entry name" value="ABC_tran"/>
    <property type="match status" value="1"/>
</dbReference>
<dbReference type="InterPro" id="IPR002808">
    <property type="entry name" value="AdoCbi_amidolase"/>
</dbReference>
<keyword evidence="2" id="KW-0547">Nucleotide-binding</keyword>
<evidence type="ECO:0000256" key="2">
    <source>
        <dbReference type="ARBA" id="ARBA00022741"/>
    </source>
</evidence>
<keyword evidence="3 6" id="KW-0067">ATP-binding</keyword>
<evidence type="ECO:0000313" key="7">
    <source>
        <dbReference type="Proteomes" id="UP000481043"/>
    </source>
</evidence>
<dbReference type="InterPro" id="IPR003439">
    <property type="entry name" value="ABC_transporter-like_ATP-bd"/>
</dbReference>
<keyword evidence="4" id="KW-1278">Translocase</keyword>
<dbReference type="GO" id="GO:0005524">
    <property type="term" value="F:ATP binding"/>
    <property type="evidence" value="ECO:0007669"/>
    <property type="project" value="UniProtKB-KW"/>
</dbReference>
<dbReference type="SMART" id="SM00382">
    <property type="entry name" value="AAA"/>
    <property type="match status" value="1"/>
</dbReference>
<feature type="domain" description="ABC transporter" evidence="5">
    <location>
        <begin position="2"/>
        <end position="239"/>
    </location>
</feature>
<evidence type="ECO:0000256" key="1">
    <source>
        <dbReference type="ARBA" id="ARBA00022448"/>
    </source>
</evidence>
<dbReference type="InterPro" id="IPR027417">
    <property type="entry name" value="P-loop_NTPase"/>
</dbReference>
<dbReference type="CDD" id="cd03214">
    <property type="entry name" value="ABC_Iron-Siderophores_B12_Hemin"/>
    <property type="match status" value="1"/>
</dbReference>
<keyword evidence="7" id="KW-1185">Reference proteome</keyword>
<accession>A0A6M0Q6C0</accession>
<evidence type="ECO:0000256" key="3">
    <source>
        <dbReference type="ARBA" id="ARBA00022840"/>
    </source>
</evidence>
<dbReference type="InterPro" id="IPR017871">
    <property type="entry name" value="ABC_transporter-like_CS"/>
</dbReference>
<dbReference type="Pfam" id="PF01955">
    <property type="entry name" value="CbiZ"/>
    <property type="match status" value="1"/>
</dbReference>
<proteinExistence type="predicted"/>
<dbReference type="Gene3D" id="3.40.50.300">
    <property type="entry name" value="P-loop containing nucleotide triphosphate hydrolases"/>
    <property type="match status" value="1"/>
</dbReference>
<name>A0A6M0Q6C0_9BACI</name>
<dbReference type="GO" id="GO:0016887">
    <property type="term" value="F:ATP hydrolysis activity"/>
    <property type="evidence" value="ECO:0007669"/>
    <property type="project" value="InterPro"/>
</dbReference>
<dbReference type="PANTHER" id="PTHR42794">
    <property type="entry name" value="HEMIN IMPORT ATP-BINDING PROTEIN HMUV"/>
    <property type="match status" value="1"/>
</dbReference>
<gene>
    <name evidence="6" type="ORF">G4D63_05985</name>
</gene>
<dbReference type="PROSITE" id="PS50893">
    <property type="entry name" value="ABC_TRANSPORTER_2"/>
    <property type="match status" value="1"/>
</dbReference>
<dbReference type="Proteomes" id="UP000481043">
    <property type="component" value="Unassembled WGS sequence"/>
</dbReference>
<evidence type="ECO:0000313" key="6">
    <source>
        <dbReference type="EMBL" id="NEY71289.1"/>
    </source>
</evidence>
<evidence type="ECO:0000256" key="4">
    <source>
        <dbReference type="ARBA" id="ARBA00022967"/>
    </source>
</evidence>
<sequence length="491" mass="54282">MINVDQLTFSYTNEQTLKPLTFSVNKGEVFGILGPNGSGKTTLLKLLAKTISPNSGSISINNREIADFSNKEFAQSVAVLPQITDTAFSYSVKETIKMGRYAHQSGLFSTWSTKDEEIVQEVLKETSLEHLQHKGIQQLSGGEQQRVFLARALAQQPELLLLDEPTNHLDVSHQISLFDGLMRLRREGQLTVLAIFHDLNLASLYCDTVLLLHEGRMVAMGTPKKIMQSSILEEVYQTAIIRHDHPELAKPMIGLLPAKEKDISESIIKDLTIQHTPGHIVVQSDHDFKTLSSALIGDGFGWSNSFVNRQVDQQYMCSDAKAEMHEYLRSNGIDSCNTVAMMTAVQLEDVVIKQEENNDGVFFVMVTAGTGNAIDASKADQHEIPLLQPGTINIFILIEAKLTEAAFVQILTTATEAKTKSLATLNIMDHTTNTIATGTSTDSICIASTQTKCEYEYGGPLTPIGRRIGRLVADATKEAILQYKDRKELER</sequence>
<dbReference type="EMBL" id="JAAIWM010000002">
    <property type="protein sequence ID" value="NEY71289.1"/>
    <property type="molecule type" value="Genomic_DNA"/>
</dbReference>
<reference evidence="6 7" key="1">
    <citation type="submission" date="2020-02" db="EMBL/GenBank/DDBJ databases">
        <title>Bacillus aquiflavi sp. nov., isolated from yellow water of strong flavor Chinese baijiu in Yibin region of China.</title>
        <authorList>
            <person name="Xie J."/>
        </authorList>
    </citation>
    <scope>NUCLEOTIDE SEQUENCE [LARGE SCALE GENOMIC DNA]</scope>
    <source>
        <strain evidence="6 7">SA4</strain>
    </source>
</reference>
<organism evidence="6 7">
    <name type="scientific">Bacillus mesophilus</name>
    <dbReference type="NCBI Taxonomy" id="1808955"/>
    <lineage>
        <taxon>Bacteria</taxon>
        <taxon>Bacillati</taxon>
        <taxon>Bacillota</taxon>
        <taxon>Bacilli</taxon>
        <taxon>Bacillales</taxon>
        <taxon>Bacillaceae</taxon>
        <taxon>Bacillus</taxon>
    </lineage>
</organism>
<evidence type="ECO:0000259" key="5">
    <source>
        <dbReference type="PROSITE" id="PS50893"/>
    </source>
</evidence>
<dbReference type="PANTHER" id="PTHR42794:SF1">
    <property type="entry name" value="HEMIN IMPORT ATP-BINDING PROTEIN HMUV"/>
    <property type="match status" value="1"/>
</dbReference>
<dbReference type="FunFam" id="3.40.50.300:FF:000134">
    <property type="entry name" value="Iron-enterobactin ABC transporter ATP-binding protein"/>
    <property type="match status" value="1"/>
</dbReference>